<protein>
    <recommendedName>
        <fullName evidence="5">Transmembrane protein</fullName>
    </recommendedName>
</protein>
<feature type="transmembrane region" description="Helical" evidence="2">
    <location>
        <begin position="187"/>
        <end position="206"/>
    </location>
</feature>
<reference evidence="3 4" key="1">
    <citation type="journal article" date="2011" name="Science">
        <title>The Selaginella genome identifies genetic changes associated with the evolution of vascular plants.</title>
        <authorList>
            <person name="Banks J.A."/>
            <person name="Nishiyama T."/>
            <person name="Hasebe M."/>
            <person name="Bowman J.L."/>
            <person name="Gribskov M."/>
            <person name="dePamphilis C."/>
            <person name="Albert V.A."/>
            <person name="Aono N."/>
            <person name="Aoyama T."/>
            <person name="Ambrose B.A."/>
            <person name="Ashton N.W."/>
            <person name="Axtell M.J."/>
            <person name="Barker E."/>
            <person name="Barker M.S."/>
            <person name="Bennetzen J.L."/>
            <person name="Bonawitz N.D."/>
            <person name="Chapple C."/>
            <person name="Cheng C."/>
            <person name="Correa L.G."/>
            <person name="Dacre M."/>
            <person name="DeBarry J."/>
            <person name="Dreyer I."/>
            <person name="Elias M."/>
            <person name="Engstrom E.M."/>
            <person name="Estelle M."/>
            <person name="Feng L."/>
            <person name="Finet C."/>
            <person name="Floyd S.K."/>
            <person name="Frommer W.B."/>
            <person name="Fujita T."/>
            <person name="Gramzow L."/>
            <person name="Gutensohn M."/>
            <person name="Harholt J."/>
            <person name="Hattori M."/>
            <person name="Heyl A."/>
            <person name="Hirai T."/>
            <person name="Hiwatashi Y."/>
            <person name="Ishikawa M."/>
            <person name="Iwata M."/>
            <person name="Karol K.G."/>
            <person name="Koehler B."/>
            <person name="Kolukisaoglu U."/>
            <person name="Kubo M."/>
            <person name="Kurata T."/>
            <person name="Lalonde S."/>
            <person name="Li K."/>
            <person name="Li Y."/>
            <person name="Litt A."/>
            <person name="Lyons E."/>
            <person name="Manning G."/>
            <person name="Maruyama T."/>
            <person name="Michael T.P."/>
            <person name="Mikami K."/>
            <person name="Miyazaki S."/>
            <person name="Morinaga S."/>
            <person name="Murata T."/>
            <person name="Mueller-Roeber B."/>
            <person name="Nelson D.R."/>
            <person name="Obara M."/>
            <person name="Oguri Y."/>
            <person name="Olmstead R.G."/>
            <person name="Onodera N."/>
            <person name="Petersen B.L."/>
            <person name="Pils B."/>
            <person name="Prigge M."/>
            <person name="Rensing S.A."/>
            <person name="Riano-Pachon D.M."/>
            <person name="Roberts A.W."/>
            <person name="Sato Y."/>
            <person name="Scheller H.V."/>
            <person name="Schulz B."/>
            <person name="Schulz C."/>
            <person name="Shakirov E.V."/>
            <person name="Shibagaki N."/>
            <person name="Shinohara N."/>
            <person name="Shippen D.E."/>
            <person name="Soerensen I."/>
            <person name="Sotooka R."/>
            <person name="Sugimoto N."/>
            <person name="Sugita M."/>
            <person name="Sumikawa N."/>
            <person name="Tanurdzic M."/>
            <person name="Theissen G."/>
            <person name="Ulvskov P."/>
            <person name="Wakazuki S."/>
            <person name="Weng J.K."/>
            <person name="Willats W.W."/>
            <person name="Wipf D."/>
            <person name="Wolf P.G."/>
            <person name="Yang L."/>
            <person name="Zimmer A.D."/>
            <person name="Zhu Q."/>
            <person name="Mitros T."/>
            <person name="Hellsten U."/>
            <person name="Loque D."/>
            <person name="Otillar R."/>
            <person name="Salamov A."/>
            <person name="Schmutz J."/>
            <person name="Shapiro H."/>
            <person name="Lindquist E."/>
            <person name="Lucas S."/>
            <person name="Rokhsar D."/>
            <person name="Grigoriev I.V."/>
        </authorList>
    </citation>
    <scope>NUCLEOTIDE SEQUENCE [LARGE SCALE GENOMIC DNA]</scope>
</reference>
<dbReference type="AlphaFoldDB" id="D8QP11"/>
<dbReference type="EMBL" id="GL377565">
    <property type="protein sequence ID" value="EFJ38850.1"/>
    <property type="molecule type" value="Genomic_DNA"/>
</dbReference>
<keyword evidence="4" id="KW-1185">Reference proteome</keyword>
<gene>
    <name evidence="3" type="ORF">SELMODRAFT_403094</name>
</gene>
<organism evidence="4">
    <name type="scientific">Selaginella moellendorffii</name>
    <name type="common">Spikemoss</name>
    <dbReference type="NCBI Taxonomy" id="88036"/>
    <lineage>
        <taxon>Eukaryota</taxon>
        <taxon>Viridiplantae</taxon>
        <taxon>Streptophyta</taxon>
        <taxon>Embryophyta</taxon>
        <taxon>Tracheophyta</taxon>
        <taxon>Lycopodiopsida</taxon>
        <taxon>Selaginellales</taxon>
        <taxon>Selaginellaceae</taxon>
        <taxon>Selaginella</taxon>
    </lineage>
</organism>
<evidence type="ECO:0000313" key="3">
    <source>
        <dbReference type="EMBL" id="EFJ38850.1"/>
    </source>
</evidence>
<dbReference type="InParanoid" id="D8QP11"/>
<dbReference type="PANTHER" id="PTHR39113">
    <property type="entry name" value="MEMBRANE LIPOPROTEIN-RELATED"/>
    <property type="match status" value="1"/>
</dbReference>
<feature type="region of interest" description="Disordered" evidence="1">
    <location>
        <begin position="91"/>
        <end position="122"/>
    </location>
</feature>
<evidence type="ECO:0000256" key="2">
    <source>
        <dbReference type="SAM" id="Phobius"/>
    </source>
</evidence>
<evidence type="ECO:0008006" key="5">
    <source>
        <dbReference type="Google" id="ProtNLM"/>
    </source>
</evidence>
<proteinExistence type="predicted"/>
<name>D8QP11_SELML</name>
<sequence length="298" mass="32522">MAIWYPRPGCTHREAPIPPSWVARWCNPRPRDCPEGCDRAGMATPHEQSIANLRVYMNGNGNTSIVVYPSNEPLEFGTLGAVQGSELGAVRVSSKGQQAAGQDRQQPSSPNDQQRQNQRAYQMKEEDFPPLSFRAQGGNSSTSDMKTLTAIDWALNLLHLFILVCGGLIVIMVPVIQGGSPNFSPGWLLIILGGVTIVAGASGIGRTVGPCFWINIVFNCFAALGSIVYSLASFSNREKVARSFRSKRFSANEVIVNVLGVFFGSLARQLKNSEGPQESFERRSIALQRLSVDLYGFL</sequence>
<feature type="transmembrane region" description="Helical" evidence="2">
    <location>
        <begin position="212"/>
        <end position="234"/>
    </location>
</feature>
<dbReference type="PANTHER" id="PTHR39113:SF1">
    <property type="entry name" value="MEMBRANE LIPOPROTEIN"/>
    <property type="match status" value="1"/>
</dbReference>
<evidence type="ECO:0000256" key="1">
    <source>
        <dbReference type="SAM" id="MobiDB-lite"/>
    </source>
</evidence>
<keyword evidence="2" id="KW-0472">Membrane</keyword>
<dbReference type="eggNOG" id="ENOG502T2DJ">
    <property type="taxonomic scope" value="Eukaryota"/>
</dbReference>
<feature type="compositionally biased region" description="Polar residues" evidence="1">
    <location>
        <begin position="94"/>
        <end position="120"/>
    </location>
</feature>
<dbReference type="Gramene" id="EFJ38850">
    <property type="protein sequence ID" value="EFJ38850"/>
    <property type="gene ID" value="SELMODRAFT_403094"/>
</dbReference>
<keyword evidence="2" id="KW-0812">Transmembrane</keyword>
<feature type="transmembrane region" description="Helical" evidence="2">
    <location>
        <begin position="153"/>
        <end position="175"/>
    </location>
</feature>
<dbReference type="HOGENOM" id="CLU_935066_0_0_1"/>
<accession>D8QP11</accession>
<evidence type="ECO:0000313" key="4">
    <source>
        <dbReference type="Proteomes" id="UP000001514"/>
    </source>
</evidence>
<dbReference type="Proteomes" id="UP000001514">
    <property type="component" value="Unassembled WGS sequence"/>
</dbReference>
<keyword evidence="2" id="KW-1133">Transmembrane helix</keyword>
<dbReference type="KEGG" id="smo:SELMODRAFT_403094"/>